<proteinExistence type="predicted"/>
<evidence type="ECO:0000313" key="2">
    <source>
        <dbReference type="Proteomes" id="UP000183561"/>
    </source>
</evidence>
<protein>
    <submittedName>
        <fullName evidence="1">Cellulose biosynthesis protein BcsQ</fullName>
    </submittedName>
</protein>
<reference evidence="2" key="1">
    <citation type="submission" date="2016-10" db="EMBL/GenBank/DDBJ databases">
        <authorList>
            <person name="Varghese N."/>
            <person name="Submissions S."/>
        </authorList>
    </citation>
    <scope>NUCLEOTIDE SEQUENCE [LARGE SCALE GENOMIC DNA]</scope>
    <source>
        <strain evidence="2">DSM 44498</strain>
    </source>
</reference>
<name>A0A1H4I5L8_9NOCA</name>
<dbReference type="RefSeq" id="WP_074933437.1">
    <property type="nucleotide sequence ID" value="NZ_FNSV01000001.1"/>
</dbReference>
<dbReference type="EMBL" id="FNSV01000001">
    <property type="protein sequence ID" value="SEB29221.1"/>
    <property type="molecule type" value="Genomic_DNA"/>
</dbReference>
<accession>A0A1H4I5L8</accession>
<dbReference type="AlphaFoldDB" id="A0A1H4I5L8"/>
<evidence type="ECO:0000313" key="1">
    <source>
        <dbReference type="EMBL" id="SEB29221.1"/>
    </source>
</evidence>
<sequence length="259" mass="27026">MSNVVPIRRTPKVAEPEKVSAMVVAGSGGASTTTTTFGLATALRLGTGKDITAIDSTSDGGNLLSRTRFRAVDPARSIDSLSARMAETTSGTVVVGSSHHGHSADPMMVDLLLKGRASARVHDVGTALRSPRLAPLIQSGAALVVVAPARSEPLSRMREAMNWLKSTFGPDTLGETIVVVSHQMPTSPVELAPIRAALAPQIAGFVEVPFDPALARPGVIDHRRLSTATIDAWTDALDVLGTLAPQSDTRRDGKTGEPA</sequence>
<keyword evidence="2" id="KW-1185">Reference proteome</keyword>
<gene>
    <name evidence="1" type="ORF">SAMN04490239_0047</name>
</gene>
<organism evidence="1 2">
    <name type="scientific">Rhodococcus koreensis</name>
    <dbReference type="NCBI Taxonomy" id="99653"/>
    <lineage>
        <taxon>Bacteria</taxon>
        <taxon>Bacillati</taxon>
        <taxon>Actinomycetota</taxon>
        <taxon>Actinomycetes</taxon>
        <taxon>Mycobacteriales</taxon>
        <taxon>Nocardiaceae</taxon>
        <taxon>Rhodococcus</taxon>
    </lineage>
</organism>
<dbReference type="OrthoDB" id="4440184at2"/>
<dbReference type="Proteomes" id="UP000183561">
    <property type="component" value="Unassembled WGS sequence"/>
</dbReference>